<dbReference type="RefSeq" id="WP_007922028.1">
    <property type="nucleotide sequence ID" value="NZ_ADVG01000005.1"/>
</dbReference>
<comment type="caution">
    <text evidence="2">The sequence shown here is derived from an EMBL/GenBank/DDBJ whole genome shotgun (WGS) entry which is preliminary data.</text>
</comment>
<dbReference type="EMBL" id="ADVG01000005">
    <property type="protein sequence ID" value="EFH79865.1"/>
    <property type="molecule type" value="Genomic_DNA"/>
</dbReference>
<organism evidence="2 3">
    <name type="scientific">Ktedonobacter racemifer DSM 44963</name>
    <dbReference type="NCBI Taxonomy" id="485913"/>
    <lineage>
        <taxon>Bacteria</taxon>
        <taxon>Bacillati</taxon>
        <taxon>Chloroflexota</taxon>
        <taxon>Ktedonobacteria</taxon>
        <taxon>Ktedonobacterales</taxon>
        <taxon>Ktedonobacteraceae</taxon>
        <taxon>Ktedonobacter</taxon>
    </lineage>
</organism>
<dbReference type="STRING" id="485913.Krac_0385"/>
<keyword evidence="3" id="KW-1185">Reference proteome</keyword>
<evidence type="ECO:0000313" key="3">
    <source>
        <dbReference type="Proteomes" id="UP000004508"/>
    </source>
</evidence>
<dbReference type="AlphaFoldDB" id="D6U7K4"/>
<dbReference type="Proteomes" id="UP000004508">
    <property type="component" value="Unassembled WGS sequence"/>
</dbReference>
<gene>
    <name evidence="2" type="ORF">Krac_0385</name>
</gene>
<name>D6U7K4_KTERA</name>
<sequence length="90" mass="10349">MLKEKGREMEGIGQHHSTTHAQRVRGHSLVQGLYMLLGQRCPTAPRLYRQQAVCTREQVPFQSKIDLMIQTIQHFEPTPGTLTHVLLDSW</sequence>
<feature type="compositionally biased region" description="Basic and acidic residues" evidence="1">
    <location>
        <begin position="1"/>
        <end position="10"/>
    </location>
</feature>
<reference evidence="2 3" key="1">
    <citation type="journal article" date="2011" name="Stand. Genomic Sci.">
        <title>Non-contiguous finished genome sequence and contextual data of the filamentous soil bacterium Ktedonobacter racemifer type strain (SOSP1-21).</title>
        <authorList>
            <person name="Chang Y.J."/>
            <person name="Land M."/>
            <person name="Hauser L."/>
            <person name="Chertkov O."/>
            <person name="Del Rio T.G."/>
            <person name="Nolan M."/>
            <person name="Copeland A."/>
            <person name="Tice H."/>
            <person name="Cheng J.F."/>
            <person name="Lucas S."/>
            <person name="Han C."/>
            <person name="Goodwin L."/>
            <person name="Pitluck S."/>
            <person name="Ivanova N."/>
            <person name="Ovchinikova G."/>
            <person name="Pati A."/>
            <person name="Chen A."/>
            <person name="Palaniappan K."/>
            <person name="Mavromatis K."/>
            <person name="Liolios K."/>
            <person name="Brettin T."/>
            <person name="Fiebig A."/>
            <person name="Rohde M."/>
            <person name="Abt B."/>
            <person name="Goker M."/>
            <person name="Detter J.C."/>
            <person name="Woyke T."/>
            <person name="Bristow J."/>
            <person name="Eisen J.A."/>
            <person name="Markowitz V."/>
            <person name="Hugenholtz P."/>
            <person name="Kyrpides N.C."/>
            <person name="Klenk H.P."/>
            <person name="Lapidus A."/>
        </authorList>
    </citation>
    <scope>NUCLEOTIDE SEQUENCE [LARGE SCALE GENOMIC DNA]</scope>
    <source>
        <strain evidence="3">DSM 44963</strain>
    </source>
</reference>
<dbReference type="InParanoid" id="D6U7K4"/>
<accession>D6U7K4</accession>
<protein>
    <submittedName>
        <fullName evidence="2">Transposase</fullName>
    </submittedName>
</protein>
<evidence type="ECO:0000313" key="2">
    <source>
        <dbReference type="EMBL" id="EFH79865.1"/>
    </source>
</evidence>
<proteinExistence type="predicted"/>
<evidence type="ECO:0000256" key="1">
    <source>
        <dbReference type="SAM" id="MobiDB-lite"/>
    </source>
</evidence>
<feature type="region of interest" description="Disordered" evidence="1">
    <location>
        <begin position="1"/>
        <end position="24"/>
    </location>
</feature>